<keyword evidence="3" id="KW-1003">Cell membrane</keyword>
<evidence type="ECO:0000256" key="2">
    <source>
        <dbReference type="ARBA" id="ARBA00022448"/>
    </source>
</evidence>
<reference evidence="6" key="1">
    <citation type="submission" date="2022-01" db="EMBL/GenBank/DDBJ databases">
        <title>Complete genome of Methanomicrobium antiquum DSM 21220.</title>
        <authorList>
            <person name="Chen S.-C."/>
            <person name="You Y.-T."/>
            <person name="Zhou Y.-Z."/>
            <person name="Lai M.-C."/>
        </authorList>
    </citation>
    <scope>NUCLEOTIDE SEQUENCE</scope>
    <source>
        <strain evidence="6">DSM 21220</strain>
    </source>
</reference>
<dbReference type="PANTHER" id="PTHR47737">
    <property type="entry name" value="GLYCINE BETAINE/PROLINE BETAINE TRANSPORT SYSTEM PERMEASE PROTEIN PROW"/>
    <property type="match status" value="1"/>
</dbReference>
<dbReference type="GO" id="GO:0031460">
    <property type="term" value="P:glycine betaine transport"/>
    <property type="evidence" value="ECO:0007669"/>
    <property type="project" value="TreeGrafter"/>
</dbReference>
<dbReference type="GO" id="GO:0043190">
    <property type="term" value="C:ATP-binding cassette (ABC) transporter complex"/>
    <property type="evidence" value="ECO:0007669"/>
    <property type="project" value="InterPro"/>
</dbReference>
<evidence type="ECO:0000256" key="3">
    <source>
        <dbReference type="ARBA" id="ARBA00022475"/>
    </source>
</evidence>
<dbReference type="GeneID" id="79949105"/>
<dbReference type="KEGG" id="manq:L1994_01880"/>
<protein>
    <submittedName>
        <fullName evidence="6">Glycine betaine ABC transporter substrate-binding protein</fullName>
    </submittedName>
</protein>
<comment type="subcellular location">
    <subcellularLocation>
        <location evidence="1">Cell membrane</location>
    </subcellularLocation>
</comment>
<dbReference type="GO" id="GO:0015226">
    <property type="term" value="F:carnitine transmembrane transporter activity"/>
    <property type="evidence" value="ECO:0007669"/>
    <property type="project" value="TreeGrafter"/>
</dbReference>
<dbReference type="EMBL" id="CP091092">
    <property type="protein sequence ID" value="WFN37168.1"/>
    <property type="molecule type" value="Genomic_DNA"/>
</dbReference>
<organism evidence="6 7">
    <name type="scientific">Methanomicrobium antiquum</name>
    <dbReference type="NCBI Taxonomy" id="487686"/>
    <lineage>
        <taxon>Archaea</taxon>
        <taxon>Methanobacteriati</taxon>
        <taxon>Methanobacteriota</taxon>
        <taxon>Stenosarchaea group</taxon>
        <taxon>Methanomicrobia</taxon>
        <taxon>Methanomicrobiales</taxon>
        <taxon>Methanomicrobiaceae</taxon>
        <taxon>Methanomicrobium</taxon>
    </lineage>
</organism>
<evidence type="ECO:0000313" key="6">
    <source>
        <dbReference type="EMBL" id="WFN37168.1"/>
    </source>
</evidence>
<dbReference type="CDD" id="cd13639">
    <property type="entry name" value="PBP2_OpuAC_like"/>
    <property type="match status" value="1"/>
</dbReference>
<sequence length="302" mass="32705">MTEKRQKLFTAGIALLLSFVLIAGCTGTGDAPAGQTPTDATPTQQQSLGDVKIGYVLWDSEIASTNVLKQIYEKAGYDVELVAVDAGPLYQAVADGNLDLTISAWLPATQASYWEKYGDSIDLVGHNLDGAKIGLVVPTYVTIDSIEEMNSVADKFGNTITGIEPGAGIMSNTDDAIEEYGLDYTILSSSSAGMAAELSKAVKDEKWIVVTGWTPHWKFARFDLKYLEDPKGVYGGEEFIGSLARTGLNEDKPGVYAILERFYWDASDMESIMYDVESGIPVEEAASKWIENNPEKVAEIIG</sequence>
<evidence type="ECO:0000256" key="4">
    <source>
        <dbReference type="ARBA" id="ARBA00023136"/>
    </source>
</evidence>
<dbReference type="GO" id="GO:0005275">
    <property type="term" value="F:amine transmembrane transporter activity"/>
    <property type="evidence" value="ECO:0007669"/>
    <property type="project" value="TreeGrafter"/>
</dbReference>
<dbReference type="Pfam" id="PF04069">
    <property type="entry name" value="OpuAC"/>
    <property type="match status" value="1"/>
</dbReference>
<dbReference type="AlphaFoldDB" id="A0AAF0JU30"/>
<evidence type="ECO:0000256" key="1">
    <source>
        <dbReference type="ARBA" id="ARBA00004236"/>
    </source>
</evidence>
<dbReference type="Gene3D" id="3.40.190.100">
    <property type="entry name" value="Glycine betaine-binding periplasmic protein, domain 2"/>
    <property type="match status" value="1"/>
</dbReference>
<keyword evidence="7" id="KW-1185">Reference proteome</keyword>
<evidence type="ECO:0000259" key="5">
    <source>
        <dbReference type="Pfam" id="PF04069"/>
    </source>
</evidence>
<name>A0AAF0JU30_9EURY</name>
<dbReference type="PROSITE" id="PS51257">
    <property type="entry name" value="PROKAR_LIPOPROTEIN"/>
    <property type="match status" value="1"/>
</dbReference>
<dbReference type="GO" id="GO:0015871">
    <property type="term" value="P:choline transport"/>
    <property type="evidence" value="ECO:0007669"/>
    <property type="project" value="TreeGrafter"/>
</dbReference>
<keyword evidence="2" id="KW-0813">Transport</keyword>
<dbReference type="Proteomes" id="UP001218895">
    <property type="component" value="Chromosome"/>
</dbReference>
<keyword evidence="4" id="KW-0472">Membrane</keyword>
<accession>A0AAF0JU30</accession>
<gene>
    <name evidence="6" type="ORF">L1994_01880</name>
</gene>
<dbReference type="Gene3D" id="3.10.105.10">
    <property type="entry name" value="Dipeptide-binding Protein, Domain 3"/>
    <property type="match status" value="2"/>
</dbReference>
<dbReference type="PANTHER" id="PTHR47737:SF1">
    <property type="entry name" value="GLYCINE BETAINE_PROLINE BETAINE TRANSPORT SYSTEM PERMEASE PROTEIN PROW"/>
    <property type="match status" value="1"/>
</dbReference>
<dbReference type="InterPro" id="IPR007210">
    <property type="entry name" value="ABC_Gly_betaine_transp_sub-bd"/>
</dbReference>
<evidence type="ECO:0000313" key="7">
    <source>
        <dbReference type="Proteomes" id="UP001218895"/>
    </source>
</evidence>
<feature type="domain" description="ABC-type glycine betaine transport system substrate-binding" evidence="5">
    <location>
        <begin position="50"/>
        <end position="292"/>
    </location>
</feature>
<proteinExistence type="predicted"/>
<dbReference type="RefSeq" id="WP_278100007.1">
    <property type="nucleotide sequence ID" value="NZ_CP091092.1"/>
</dbReference>
<dbReference type="SUPFAM" id="SSF53850">
    <property type="entry name" value="Periplasmic binding protein-like II"/>
    <property type="match status" value="1"/>
</dbReference>